<dbReference type="SUPFAM" id="SSF55874">
    <property type="entry name" value="ATPase domain of HSP90 chaperone/DNA topoisomerase II/histidine kinase"/>
    <property type="match status" value="1"/>
</dbReference>
<dbReference type="SMART" id="SM00387">
    <property type="entry name" value="HATPase_c"/>
    <property type="match status" value="1"/>
</dbReference>
<protein>
    <recommendedName>
        <fullName evidence="2">histidine kinase</fullName>
        <ecNumber evidence="2">2.7.13.3</ecNumber>
    </recommendedName>
</protein>
<dbReference type="EMBL" id="CP114029">
    <property type="protein sequence ID" value="WAP70671.1"/>
    <property type="molecule type" value="Genomic_DNA"/>
</dbReference>
<dbReference type="InterPro" id="IPR036890">
    <property type="entry name" value="HATPase_C_sf"/>
</dbReference>
<organism evidence="6 7">
    <name type="scientific">Jiella pelagia</name>
    <dbReference type="NCBI Taxonomy" id="2986949"/>
    <lineage>
        <taxon>Bacteria</taxon>
        <taxon>Pseudomonadati</taxon>
        <taxon>Pseudomonadota</taxon>
        <taxon>Alphaproteobacteria</taxon>
        <taxon>Hyphomicrobiales</taxon>
        <taxon>Aurantimonadaceae</taxon>
        <taxon>Jiella</taxon>
    </lineage>
</organism>
<dbReference type="Proteomes" id="UP001164020">
    <property type="component" value="Chromosome"/>
</dbReference>
<keyword evidence="7" id="KW-1185">Reference proteome</keyword>
<dbReference type="SUPFAM" id="SSF47384">
    <property type="entry name" value="Homodimeric domain of signal transducing histidine kinase"/>
    <property type="match status" value="1"/>
</dbReference>
<feature type="region of interest" description="Disordered" evidence="4">
    <location>
        <begin position="284"/>
        <end position="314"/>
    </location>
</feature>
<accession>A0ABY7C615</accession>
<keyword evidence="6" id="KW-0418">Kinase</keyword>
<name>A0ABY7C615_9HYPH</name>
<dbReference type="SMART" id="SM00388">
    <property type="entry name" value="HisKA"/>
    <property type="match status" value="1"/>
</dbReference>
<dbReference type="CDD" id="cd00082">
    <property type="entry name" value="HisKA"/>
    <property type="match status" value="1"/>
</dbReference>
<dbReference type="RefSeq" id="WP_268883178.1">
    <property type="nucleotide sequence ID" value="NZ_CP114029.1"/>
</dbReference>
<sequence>MRPTISSPRLNKRETALFSAKEETEHALDQLKRTQGELIQSEKLASLGQLVAGIAHEINTPLGVALTTATVMRQETERFRKATSEGKITRQAFDDFVKRSGEGAELIDANLERAAGLVASFKQVAADQASGERRSFQMNDFVADLFRSLGPMRKRYPHEVSVDCEADIAMSTHPGAISQILTNLLTNAYAHAFAGDESGKISVVVRRKGPDEARIVFSDDGRGISSQNLGRIFDPFFTTGRASGSTGLGLHIVYNLVTVTLGGTIVASSEIGGGTRFVIDIPRVRETPPPAEQDEAATPAVGAAEPRSKGALSS</sequence>
<dbReference type="PANTHER" id="PTHR43065:SF47">
    <property type="match status" value="1"/>
</dbReference>
<evidence type="ECO:0000259" key="5">
    <source>
        <dbReference type="PROSITE" id="PS50109"/>
    </source>
</evidence>
<evidence type="ECO:0000256" key="1">
    <source>
        <dbReference type="ARBA" id="ARBA00000085"/>
    </source>
</evidence>
<gene>
    <name evidence="6" type="ORF">OH818_12025</name>
</gene>
<dbReference type="InterPro" id="IPR003661">
    <property type="entry name" value="HisK_dim/P_dom"/>
</dbReference>
<dbReference type="InterPro" id="IPR003594">
    <property type="entry name" value="HATPase_dom"/>
</dbReference>
<feature type="domain" description="Histidine kinase" evidence="5">
    <location>
        <begin position="53"/>
        <end position="285"/>
    </location>
</feature>
<dbReference type="GO" id="GO:0016301">
    <property type="term" value="F:kinase activity"/>
    <property type="evidence" value="ECO:0007669"/>
    <property type="project" value="UniProtKB-KW"/>
</dbReference>
<dbReference type="Pfam" id="PF02518">
    <property type="entry name" value="HATPase_c"/>
    <property type="match status" value="1"/>
</dbReference>
<dbReference type="Gene3D" id="3.30.565.10">
    <property type="entry name" value="Histidine kinase-like ATPase, C-terminal domain"/>
    <property type="match status" value="1"/>
</dbReference>
<dbReference type="PRINTS" id="PR00344">
    <property type="entry name" value="BCTRLSENSOR"/>
</dbReference>
<evidence type="ECO:0000256" key="3">
    <source>
        <dbReference type="ARBA" id="ARBA00022553"/>
    </source>
</evidence>
<dbReference type="Gene3D" id="1.10.287.130">
    <property type="match status" value="1"/>
</dbReference>
<evidence type="ECO:0000256" key="4">
    <source>
        <dbReference type="SAM" id="MobiDB-lite"/>
    </source>
</evidence>
<dbReference type="EC" id="2.7.13.3" evidence="2"/>
<proteinExistence type="predicted"/>
<reference evidence="6" key="1">
    <citation type="submission" date="2022-12" db="EMBL/GenBank/DDBJ databases">
        <title>Jiella pelagia sp. nov., isolated from phosphonate enriched culture of Northwest Pacific surface seawater.</title>
        <authorList>
            <person name="Shin D.Y."/>
            <person name="Hwang C.Y."/>
        </authorList>
    </citation>
    <scope>NUCLEOTIDE SEQUENCE</scope>
    <source>
        <strain evidence="6">HL-NP1</strain>
    </source>
</reference>
<dbReference type="InterPro" id="IPR005467">
    <property type="entry name" value="His_kinase_dom"/>
</dbReference>
<keyword evidence="3" id="KW-0597">Phosphoprotein</keyword>
<evidence type="ECO:0000256" key="2">
    <source>
        <dbReference type="ARBA" id="ARBA00012438"/>
    </source>
</evidence>
<dbReference type="InterPro" id="IPR036097">
    <property type="entry name" value="HisK_dim/P_sf"/>
</dbReference>
<evidence type="ECO:0000313" key="7">
    <source>
        <dbReference type="Proteomes" id="UP001164020"/>
    </source>
</evidence>
<dbReference type="PROSITE" id="PS50109">
    <property type="entry name" value="HIS_KIN"/>
    <property type="match status" value="1"/>
</dbReference>
<keyword evidence="6" id="KW-0808">Transferase</keyword>
<comment type="catalytic activity">
    <reaction evidence="1">
        <text>ATP + protein L-histidine = ADP + protein N-phospho-L-histidine.</text>
        <dbReference type="EC" id="2.7.13.3"/>
    </reaction>
</comment>
<dbReference type="PANTHER" id="PTHR43065">
    <property type="entry name" value="SENSOR HISTIDINE KINASE"/>
    <property type="match status" value="1"/>
</dbReference>
<evidence type="ECO:0000313" key="6">
    <source>
        <dbReference type="EMBL" id="WAP70671.1"/>
    </source>
</evidence>
<dbReference type="InterPro" id="IPR004358">
    <property type="entry name" value="Sig_transdc_His_kin-like_C"/>
</dbReference>